<keyword evidence="2" id="KW-1185">Reference proteome</keyword>
<accession>A0AAV4BY55</accession>
<dbReference type="PANTHER" id="PTHR10773">
    <property type="entry name" value="DNA-DIRECTED RNA POLYMERASES I, II, AND III SUBUNIT RPABC2"/>
    <property type="match status" value="1"/>
</dbReference>
<comment type="caution">
    <text evidence="1">The sequence shown here is derived from an EMBL/GenBank/DDBJ whole genome shotgun (WGS) entry which is preliminary data.</text>
</comment>
<name>A0AAV4BY55_9GAST</name>
<dbReference type="EMBL" id="BLXT01005594">
    <property type="protein sequence ID" value="GFO24067.1"/>
    <property type="molecule type" value="Genomic_DNA"/>
</dbReference>
<sequence length="129" mass="14614">MAQRAKDEDKKRAAESNGRLKVITMDLQTVLLAPALKASALYYRTKLCVHNFTIFDCTTRDVSCYVWHEAEGGLTANEFASCLCHYLESDLSSEEFIIFSDGCPYQNRNTTLAKTYSPNTQQNYHTQVS</sequence>
<dbReference type="PANTHER" id="PTHR10773:SF19">
    <property type="match status" value="1"/>
</dbReference>
<protein>
    <submittedName>
        <fullName evidence="1">Uncharacterized protein</fullName>
    </submittedName>
</protein>
<dbReference type="AlphaFoldDB" id="A0AAV4BY55"/>
<evidence type="ECO:0000313" key="2">
    <source>
        <dbReference type="Proteomes" id="UP000735302"/>
    </source>
</evidence>
<evidence type="ECO:0000313" key="1">
    <source>
        <dbReference type="EMBL" id="GFO24067.1"/>
    </source>
</evidence>
<gene>
    <name evidence="1" type="ORF">PoB_005057200</name>
</gene>
<organism evidence="1 2">
    <name type="scientific">Plakobranchus ocellatus</name>
    <dbReference type="NCBI Taxonomy" id="259542"/>
    <lineage>
        <taxon>Eukaryota</taxon>
        <taxon>Metazoa</taxon>
        <taxon>Spiralia</taxon>
        <taxon>Lophotrochozoa</taxon>
        <taxon>Mollusca</taxon>
        <taxon>Gastropoda</taxon>
        <taxon>Heterobranchia</taxon>
        <taxon>Euthyneura</taxon>
        <taxon>Panpulmonata</taxon>
        <taxon>Sacoglossa</taxon>
        <taxon>Placobranchoidea</taxon>
        <taxon>Plakobranchidae</taxon>
        <taxon>Plakobranchus</taxon>
    </lineage>
</organism>
<proteinExistence type="predicted"/>
<dbReference type="Proteomes" id="UP000735302">
    <property type="component" value="Unassembled WGS sequence"/>
</dbReference>
<reference evidence="1 2" key="1">
    <citation type="journal article" date="2021" name="Elife">
        <title>Chloroplast acquisition without the gene transfer in kleptoplastic sea slugs, Plakobranchus ocellatus.</title>
        <authorList>
            <person name="Maeda T."/>
            <person name="Takahashi S."/>
            <person name="Yoshida T."/>
            <person name="Shimamura S."/>
            <person name="Takaki Y."/>
            <person name="Nagai Y."/>
            <person name="Toyoda A."/>
            <person name="Suzuki Y."/>
            <person name="Arimoto A."/>
            <person name="Ishii H."/>
            <person name="Satoh N."/>
            <person name="Nishiyama T."/>
            <person name="Hasebe M."/>
            <person name="Maruyama T."/>
            <person name="Minagawa J."/>
            <person name="Obokata J."/>
            <person name="Shigenobu S."/>
        </authorList>
    </citation>
    <scope>NUCLEOTIDE SEQUENCE [LARGE SCALE GENOMIC DNA]</scope>
</reference>